<feature type="transmembrane region" description="Helical" evidence="1">
    <location>
        <begin position="100"/>
        <end position="121"/>
    </location>
</feature>
<evidence type="ECO:0000313" key="3">
    <source>
        <dbReference type="EMBL" id="MEC3862001.1"/>
    </source>
</evidence>
<keyword evidence="1" id="KW-0812">Transmembrane</keyword>
<dbReference type="Pfam" id="PF01478">
    <property type="entry name" value="Peptidase_A24"/>
    <property type="match status" value="1"/>
</dbReference>
<comment type="caution">
    <text evidence="3">The sequence shown here is derived from an EMBL/GenBank/DDBJ whole genome shotgun (WGS) entry which is preliminary data.</text>
</comment>
<dbReference type="EMBL" id="JAYLLH010000016">
    <property type="protein sequence ID" value="MEC3862001.1"/>
    <property type="molecule type" value="Genomic_DNA"/>
</dbReference>
<sequence>MALSPSAALWFLPFVLPICLYVCYTDMSRMKITNRAVMVLIMVFAIVGPLVLPFDTYLWRYAHLGVALLAGILLNAAGAMGAGDAKFIAAAAPFVNLGDLPFLMILFSITLIVAFVTHRVVRASPLRQLAPNWASWTSGKRFPMGLALGGTLGLYLTFGALQGL</sequence>
<feature type="transmembrane region" description="Helical" evidence="1">
    <location>
        <begin position="141"/>
        <end position="161"/>
    </location>
</feature>
<keyword evidence="1" id="KW-1133">Transmembrane helix</keyword>
<protein>
    <submittedName>
        <fullName evidence="3">Prepilin peptidase</fullName>
        <ecNumber evidence="3">3.4.23.43</ecNumber>
    </submittedName>
</protein>
<dbReference type="EC" id="3.4.23.43" evidence="3"/>
<name>A0ABU6HI42_9RHOB</name>
<keyword evidence="3" id="KW-0378">Hydrolase</keyword>
<proteinExistence type="predicted"/>
<reference evidence="3 4" key="1">
    <citation type="submission" date="2024-01" db="EMBL/GenBank/DDBJ databases">
        <title>Mesobacterium rodlantinim sp. nov., isolated from shallow sea hydrothermal systems off Kueishantao Island.</title>
        <authorList>
            <person name="Su Z."/>
            <person name="Tang K."/>
        </authorList>
    </citation>
    <scope>NUCLEOTIDE SEQUENCE [LARGE SCALE GENOMIC DNA]</scope>
    <source>
        <strain evidence="3 4">TK19101</strain>
    </source>
</reference>
<organism evidence="3 4">
    <name type="scientific">Mesobacterium hydrothermale</name>
    <dbReference type="NCBI Taxonomy" id="3111907"/>
    <lineage>
        <taxon>Bacteria</taxon>
        <taxon>Pseudomonadati</taxon>
        <taxon>Pseudomonadota</taxon>
        <taxon>Alphaproteobacteria</taxon>
        <taxon>Rhodobacterales</taxon>
        <taxon>Roseobacteraceae</taxon>
        <taxon>Mesobacterium</taxon>
    </lineage>
</organism>
<accession>A0ABU6HI42</accession>
<feature type="transmembrane region" description="Helical" evidence="1">
    <location>
        <begin position="36"/>
        <end position="52"/>
    </location>
</feature>
<dbReference type="Gene3D" id="1.20.120.1220">
    <property type="match status" value="1"/>
</dbReference>
<dbReference type="Proteomes" id="UP001348149">
    <property type="component" value="Unassembled WGS sequence"/>
</dbReference>
<evidence type="ECO:0000256" key="1">
    <source>
        <dbReference type="SAM" id="Phobius"/>
    </source>
</evidence>
<feature type="transmembrane region" description="Helical" evidence="1">
    <location>
        <begin position="6"/>
        <end position="24"/>
    </location>
</feature>
<keyword evidence="4" id="KW-1185">Reference proteome</keyword>
<feature type="domain" description="Prepilin type IV endopeptidase peptidase" evidence="2">
    <location>
        <begin position="15"/>
        <end position="113"/>
    </location>
</feature>
<dbReference type="RefSeq" id="WP_326297741.1">
    <property type="nucleotide sequence ID" value="NZ_JAYLLH010000016.1"/>
</dbReference>
<evidence type="ECO:0000259" key="2">
    <source>
        <dbReference type="Pfam" id="PF01478"/>
    </source>
</evidence>
<keyword evidence="1" id="KW-0472">Membrane</keyword>
<feature type="transmembrane region" description="Helical" evidence="1">
    <location>
        <begin position="58"/>
        <end position="79"/>
    </location>
</feature>
<dbReference type="GO" id="GO:0004190">
    <property type="term" value="F:aspartic-type endopeptidase activity"/>
    <property type="evidence" value="ECO:0007669"/>
    <property type="project" value="UniProtKB-EC"/>
</dbReference>
<evidence type="ECO:0000313" key="4">
    <source>
        <dbReference type="Proteomes" id="UP001348149"/>
    </source>
</evidence>
<gene>
    <name evidence="3" type="ORF">VK792_11960</name>
</gene>
<dbReference type="InterPro" id="IPR000045">
    <property type="entry name" value="Prepilin_IV_endopep_pep"/>
</dbReference>